<proteinExistence type="predicted"/>
<feature type="domain" description="Helicase HerA central" evidence="1">
    <location>
        <begin position="1437"/>
        <end position="1640"/>
    </location>
</feature>
<dbReference type="EMBL" id="FMAK01000018">
    <property type="protein sequence ID" value="SCV25100.1"/>
    <property type="molecule type" value="Genomic_DNA"/>
</dbReference>
<sequence length="1778" mass="205414">MLSPFYKVVAEQLRKFFKHKASNQEIGRYYMELPSEEYIKRVVDALQRLEEASVFLYESPEGTNEYKTIALHYGDAKFVIASTLDNTHVDFIVTLRNKMSEQQGDWKNASIIMISNKKLDSIRGGSVNLTAEGFPLHSSSMVGNIRTMITDSKLPKHNKEMLYNYLEQRDDIHYIQNVSFLDFEELLTWVNQEEMTTEDIKMINFFQDPQLEILINTRDIYEGNSREYKNEERKIQRRLNDNQALFEDITRIRELGNGEDLLKENFDSSIGRKLFKEDDSLTFEEIIKAKEKVESLKMIAYKPEEVKIWRVEGAGKEVLVKEYWKIETRIRTYDFVIFIPEAKAGQQLKVKLPFTANTKQEYIKDKSKKFTKAMGHSLEVLLELKDGSTFVKADYKHENMTKGDYSFRFLVLPAARRSLVAHDNSFSLNTKGHLILELDSEFLVFGEEPEVEFELQNKDEVVEIPEEGFKLRFAPDILDIETSKLAFKVKIEKAEFIIEIEDEGLSSFPVTAFQVWQRKMSKKVNVDYTSFNQRIMIGGQPLVIKKEFRYLYEIEEQWVKESWHVIKKDLLGLHAKEIAMPERLAGSYYAFLEYFKVNKTIPSFSFYNEELSVLANEYVEAFIEAIDSIQEAENMSQEVRDILYLGTLQDFDVLYMTPFSPLNVVYQLMLTNELAGSEVNRHILSKLNAAYTIPYLINELDEVYKPSTNSLQAEWHEFRPKTQVSIGETNKYLAQVVEEKLKQFFKYYDYLFSLTNEPEIVVNIINIENDIEILRGVVQWFKHEIKRRKSLQGLPCIKIVGYYADGNNLTAFESFNTMDGAEKLKTEFDIECKTANFDAIDVFQVIQRNLVFIKKLVSEPIEYSHLKFYKMLSKESVSTQNVKQAPNALNLDGLYVTPTSKRTEQGGYRIGFGIGGSNEQRSQLTRFATKVNELSANRRNKGTNAYHKDEMLCLHIDRDDEDFLKNLYDQSIWLVFIDPAVDLEYFQETSEDLVIVHYSDQLSSSNHYDAITVTNKSIQYYNVIEEFFIKHGIAFPKENLNQVIKAFNTFNGEWLLRAVQDVGHDQREKMSIVAAIKFMMIELNEQQDIIWVPISMEEIVRVAGNIRLNKKEGIFSSKLIGQKGSLSDDLLMIGIKRYENQLYMHLYPIEVKIGDNSKQIIEKGTQQVTNLVKVLKQELMMNTGFEAKFLRNFFAKLFIVNARKMEANAFWPEKSHKLDEKTIELLLNDKFVVTEDHQTAFNIGAIVSFRKEAHAKYKDTYNDVTVYDIPERIAYKAIGMTIEELKKDDYSNVILIEPLQGEKKQAVDLPEYLTAPASLVENTLTSEVPTELYNNTIHSSNMVGGYSETTKEKTAIEEVEAIKNTIGIETIEATAVAVAEVAAISIEEIEEVAKIETENEKINQSAALKAQVKEIRPLFGYLQSTEQHIYWEFGHPQLNNRHLIIGGRSGEGKTYFIQSMLLQLAGVGQSSVIIDYSASYTKSKLDDKFIEVLGDRIHERIVYDDKLPINPFLRREFYTNHGFRVEKSYEVAGRVSAIFESVFNFGPQQANAIYTAIKEGIDKYEEAFTMKKLLLELKELEDVSSSTLASIVNKLQQFVDIDPFDYNERFTWDNYYKKAGQISIIQFDGFDQDNIKKLMTELLLWEIWYYAQRGNEDQPLPVVLDEAQNLSFKSGSPSDKILREGRKFGITAWFATQSFVNFKPAEMSALENATTSIYFHPIDSDFKGVSEKLYLEKRDQVLLHGLGKGECFVRGKFLLPTGELSKQTIKMIKVPPIQ</sequence>
<protein>
    <submittedName>
        <fullName evidence="2">DNA phosphorothioation-dependent restriction protein DptH</fullName>
    </submittedName>
</protein>
<dbReference type="Gene3D" id="3.40.50.300">
    <property type="entry name" value="P-loop containing nucleotide triphosphate hydrolases"/>
    <property type="match status" value="2"/>
</dbReference>
<dbReference type="InterPro" id="IPR027417">
    <property type="entry name" value="P-loop_NTPase"/>
</dbReference>
<dbReference type="InterPro" id="IPR051162">
    <property type="entry name" value="T4SS_component"/>
</dbReference>
<reference evidence="2 3" key="1">
    <citation type="submission" date="2016-08" db="EMBL/GenBank/DDBJ databases">
        <authorList>
            <person name="Seilhamer J.J."/>
        </authorList>
    </citation>
    <scope>NUCLEOTIDE SEQUENCE [LARGE SCALE GENOMIC DNA]</scope>
    <source>
        <strain evidence="2 3">SDA_GO95</strain>
    </source>
</reference>
<dbReference type="PANTHER" id="PTHR30121">
    <property type="entry name" value="UNCHARACTERIZED PROTEIN YJGR-RELATED"/>
    <property type="match status" value="1"/>
</dbReference>
<dbReference type="SUPFAM" id="SSF52540">
    <property type="entry name" value="P-loop containing nucleoside triphosphate hydrolases"/>
    <property type="match status" value="1"/>
</dbReference>
<evidence type="ECO:0000313" key="2">
    <source>
        <dbReference type="EMBL" id="SCV25100.1"/>
    </source>
</evidence>
<accession>A0A1G4LCH4</accession>
<evidence type="ECO:0000259" key="1">
    <source>
        <dbReference type="Pfam" id="PF01935"/>
    </source>
</evidence>
<dbReference type="InterPro" id="IPR017646">
    <property type="entry name" value="Dnd_assoc_2"/>
</dbReference>
<gene>
    <name evidence="2" type="ORF">BWGO95_00803</name>
</gene>
<dbReference type="NCBIfam" id="TIGR03237">
    <property type="entry name" value="dnd_assoc_2"/>
    <property type="match status" value="1"/>
</dbReference>
<dbReference type="PANTHER" id="PTHR30121:SF6">
    <property type="entry name" value="SLR6007 PROTEIN"/>
    <property type="match status" value="1"/>
</dbReference>
<name>A0A1G4LCH4_BACMY</name>
<dbReference type="RefSeq" id="WP_088098738.1">
    <property type="nucleotide sequence ID" value="NZ_FMAK01000018.1"/>
</dbReference>
<organism evidence="2 3">
    <name type="scientific">Bacillus mycoides</name>
    <dbReference type="NCBI Taxonomy" id="1405"/>
    <lineage>
        <taxon>Bacteria</taxon>
        <taxon>Bacillati</taxon>
        <taxon>Bacillota</taxon>
        <taxon>Bacilli</taxon>
        <taxon>Bacillales</taxon>
        <taxon>Bacillaceae</taxon>
        <taxon>Bacillus</taxon>
        <taxon>Bacillus cereus group</taxon>
    </lineage>
</organism>
<dbReference type="Proteomes" id="UP000195696">
    <property type="component" value="Unassembled WGS sequence"/>
</dbReference>
<evidence type="ECO:0000313" key="3">
    <source>
        <dbReference type="Proteomes" id="UP000195696"/>
    </source>
</evidence>
<dbReference type="Pfam" id="PF01935">
    <property type="entry name" value="DUF87"/>
    <property type="match status" value="1"/>
</dbReference>
<dbReference type="InterPro" id="IPR002789">
    <property type="entry name" value="HerA_central"/>
</dbReference>